<dbReference type="InterPro" id="IPR049809">
    <property type="entry name" value="YehF/YfeS-like_WGR"/>
</dbReference>
<evidence type="ECO:0000313" key="3">
    <source>
        <dbReference type="Proteomes" id="UP000228930"/>
    </source>
</evidence>
<evidence type="ECO:0000259" key="1">
    <source>
        <dbReference type="PROSITE" id="PS51977"/>
    </source>
</evidence>
<dbReference type="SUPFAM" id="SSF142921">
    <property type="entry name" value="WGR domain-like"/>
    <property type="match status" value="1"/>
</dbReference>
<evidence type="ECO:0000313" key="2">
    <source>
        <dbReference type="EMBL" id="PIT03941.1"/>
    </source>
</evidence>
<accession>A0A2M6UHA9</accession>
<keyword evidence="3" id="KW-1185">Reference proteome</keyword>
<dbReference type="Gene3D" id="2.20.140.10">
    <property type="entry name" value="WGR domain"/>
    <property type="match status" value="1"/>
</dbReference>
<name>A0A2M6UHA9_9BRAD</name>
<dbReference type="EMBL" id="LFJC01000003">
    <property type="protein sequence ID" value="PIT03941.1"/>
    <property type="molecule type" value="Genomic_DNA"/>
</dbReference>
<dbReference type="SMART" id="SM00773">
    <property type="entry name" value="WGR"/>
    <property type="match status" value="1"/>
</dbReference>
<gene>
    <name evidence="2" type="ORF">TSA1_26600</name>
</gene>
<dbReference type="PROSITE" id="PS51977">
    <property type="entry name" value="WGR"/>
    <property type="match status" value="1"/>
</dbReference>
<dbReference type="CDD" id="cd07996">
    <property type="entry name" value="WGR_MMR_like"/>
    <property type="match status" value="1"/>
</dbReference>
<dbReference type="AlphaFoldDB" id="A0A2M6UHA9"/>
<organism evidence="2 3">
    <name type="scientific">Bradyrhizobium nitroreducens</name>
    <dbReference type="NCBI Taxonomy" id="709803"/>
    <lineage>
        <taxon>Bacteria</taxon>
        <taxon>Pseudomonadati</taxon>
        <taxon>Pseudomonadota</taxon>
        <taxon>Alphaproteobacteria</taxon>
        <taxon>Hyphomicrobiales</taxon>
        <taxon>Nitrobacteraceae</taxon>
        <taxon>Bradyrhizobium</taxon>
    </lineage>
</organism>
<sequence>MTAIMLTRIDNHRNLARFYKLDIQPTLFGECSLVREWGRIGRAGTVRIETYRSRGAADIAMASNWTKKLKRGYR</sequence>
<feature type="domain" description="WGR" evidence="1">
    <location>
        <begin position="1"/>
        <end position="74"/>
    </location>
</feature>
<dbReference type="Proteomes" id="UP000228930">
    <property type="component" value="Unassembled WGS sequence"/>
</dbReference>
<proteinExistence type="predicted"/>
<dbReference type="RefSeq" id="WP_100179075.1">
    <property type="nucleotide sequence ID" value="NZ_LFJC01000003.1"/>
</dbReference>
<dbReference type="InterPro" id="IPR036930">
    <property type="entry name" value="WGR_dom_sf"/>
</dbReference>
<comment type="caution">
    <text evidence="2">The sequence shown here is derived from an EMBL/GenBank/DDBJ whole genome shotgun (WGS) entry which is preliminary data.</text>
</comment>
<reference evidence="2 3" key="1">
    <citation type="submission" date="2015-06" db="EMBL/GenBank/DDBJ databases">
        <title>Comparative genome analysis of nirS-carrying Bradyrhizobium sp. strains.</title>
        <authorList>
            <person name="Ishii S."/>
            <person name="Jang J."/>
            <person name="Nishizawa T."/>
            <person name="Senoo K."/>
        </authorList>
    </citation>
    <scope>NUCLEOTIDE SEQUENCE [LARGE SCALE GENOMIC DNA]</scope>
    <source>
        <strain evidence="2 3">TSA1</strain>
    </source>
</reference>
<protein>
    <submittedName>
        <fullName evidence="2">WGR domain-containing protein</fullName>
    </submittedName>
</protein>
<dbReference type="Pfam" id="PF05406">
    <property type="entry name" value="WGR"/>
    <property type="match status" value="1"/>
</dbReference>
<dbReference type="InterPro" id="IPR008893">
    <property type="entry name" value="WGR_domain"/>
</dbReference>